<dbReference type="SFLD" id="SFLDS00029">
    <property type="entry name" value="Radical_SAM"/>
    <property type="match status" value="1"/>
</dbReference>
<comment type="caution">
    <text evidence="6">The sequence shown here is derived from an EMBL/GenBank/DDBJ whole genome shotgun (WGS) entry which is preliminary data.</text>
</comment>
<dbReference type="InterPro" id="IPR013785">
    <property type="entry name" value="Aldolase_TIM"/>
</dbReference>
<dbReference type="RefSeq" id="WP_111145548.1">
    <property type="nucleotide sequence ID" value="NZ_QKRB01000034.1"/>
</dbReference>
<evidence type="ECO:0000313" key="6">
    <source>
        <dbReference type="EMBL" id="PZD96975.1"/>
    </source>
</evidence>
<dbReference type="AlphaFoldDB" id="A0A2W1LQ48"/>
<evidence type="ECO:0000256" key="4">
    <source>
        <dbReference type="ARBA" id="ARBA00023014"/>
    </source>
</evidence>
<dbReference type="InterPro" id="IPR007197">
    <property type="entry name" value="rSAM"/>
</dbReference>
<dbReference type="CDD" id="cd01335">
    <property type="entry name" value="Radical_SAM"/>
    <property type="match status" value="1"/>
</dbReference>
<gene>
    <name evidence="6" type="ORF">DNH61_04830</name>
</gene>
<proteinExistence type="predicted"/>
<protein>
    <recommendedName>
        <fullName evidence="5">Radical SAM core domain-containing protein</fullName>
    </recommendedName>
</protein>
<dbReference type="InterPro" id="IPR050377">
    <property type="entry name" value="Radical_SAM_PqqE_MftC-like"/>
</dbReference>
<dbReference type="PANTHER" id="PTHR11228:SF7">
    <property type="entry name" value="PQQA PEPTIDE CYCLASE"/>
    <property type="match status" value="1"/>
</dbReference>
<dbReference type="PANTHER" id="PTHR11228">
    <property type="entry name" value="RADICAL SAM DOMAIN PROTEIN"/>
    <property type="match status" value="1"/>
</dbReference>
<dbReference type="Gene3D" id="3.20.20.70">
    <property type="entry name" value="Aldolase class I"/>
    <property type="match status" value="1"/>
</dbReference>
<organism evidence="6 7">
    <name type="scientific">Paenibacillus sambharensis</name>
    <dbReference type="NCBI Taxonomy" id="1803190"/>
    <lineage>
        <taxon>Bacteria</taxon>
        <taxon>Bacillati</taxon>
        <taxon>Bacillota</taxon>
        <taxon>Bacilli</taxon>
        <taxon>Bacillales</taxon>
        <taxon>Paenibacillaceae</taxon>
        <taxon>Paenibacillus</taxon>
    </lineage>
</organism>
<feature type="domain" description="Radical SAM core" evidence="5">
    <location>
        <begin position="1"/>
        <end position="223"/>
    </location>
</feature>
<keyword evidence="7" id="KW-1185">Reference proteome</keyword>
<dbReference type="InterPro" id="IPR058240">
    <property type="entry name" value="rSAM_sf"/>
</dbReference>
<keyword evidence="4" id="KW-0411">Iron-sulfur</keyword>
<evidence type="ECO:0000256" key="2">
    <source>
        <dbReference type="ARBA" id="ARBA00022723"/>
    </source>
</evidence>
<dbReference type="OrthoDB" id="9808591at2"/>
<accession>A0A2W1LQ48</accession>
<dbReference type="EMBL" id="QKRB01000034">
    <property type="protein sequence ID" value="PZD96975.1"/>
    <property type="molecule type" value="Genomic_DNA"/>
</dbReference>
<evidence type="ECO:0000256" key="3">
    <source>
        <dbReference type="ARBA" id="ARBA00023004"/>
    </source>
</evidence>
<evidence type="ECO:0000259" key="5">
    <source>
        <dbReference type="PROSITE" id="PS51918"/>
    </source>
</evidence>
<name>A0A2W1LQ48_9BACL</name>
<sequence>MKRIILTYNQSCNLACDFCYVNFHHQKIEDKAYEVVARAISLDFNVITFGGGDSFSKSSFRKACILAKEHGLFTQVDTNGISITQSDYEFIEKYVDLIGISLDGVGEAHNSIRKSKNLYTKVNTILETLTDLKIRIKINTILTKQNKKSIYDIYRYLMKYDNIDCWSIYQFFPISVARKNKDMFEILNNDFDDTLSFLDKEDSKFKIEKFKYSDRVTGYIFCDEQGKLYTNSLEGDYRDICSIFDLDVEEKLFRFNEFINPKTRDRYI</sequence>
<evidence type="ECO:0000313" key="7">
    <source>
        <dbReference type="Proteomes" id="UP000249522"/>
    </source>
</evidence>
<dbReference type="Proteomes" id="UP000249522">
    <property type="component" value="Unassembled WGS sequence"/>
</dbReference>
<dbReference type="Pfam" id="PF04055">
    <property type="entry name" value="Radical_SAM"/>
    <property type="match status" value="1"/>
</dbReference>
<reference evidence="6 7" key="1">
    <citation type="submission" date="2018-06" db="EMBL/GenBank/DDBJ databases">
        <title>Paenibacillus imtechensis sp. nov.</title>
        <authorList>
            <person name="Pinnaka A.K."/>
            <person name="Singh H."/>
            <person name="Kaur M."/>
        </authorList>
    </citation>
    <scope>NUCLEOTIDE SEQUENCE [LARGE SCALE GENOMIC DNA]</scope>
    <source>
        <strain evidence="6 7">SMB1</strain>
    </source>
</reference>
<dbReference type="SFLD" id="SFLDG01067">
    <property type="entry name" value="SPASM/twitch_domain_containing"/>
    <property type="match status" value="1"/>
</dbReference>
<keyword evidence="1" id="KW-0949">S-adenosyl-L-methionine</keyword>
<keyword evidence="3" id="KW-0408">Iron</keyword>
<dbReference type="PROSITE" id="PS51918">
    <property type="entry name" value="RADICAL_SAM"/>
    <property type="match status" value="1"/>
</dbReference>
<dbReference type="GO" id="GO:0046872">
    <property type="term" value="F:metal ion binding"/>
    <property type="evidence" value="ECO:0007669"/>
    <property type="project" value="UniProtKB-KW"/>
</dbReference>
<dbReference type="GO" id="GO:0003824">
    <property type="term" value="F:catalytic activity"/>
    <property type="evidence" value="ECO:0007669"/>
    <property type="project" value="InterPro"/>
</dbReference>
<dbReference type="GO" id="GO:0051536">
    <property type="term" value="F:iron-sulfur cluster binding"/>
    <property type="evidence" value="ECO:0007669"/>
    <property type="project" value="UniProtKB-KW"/>
</dbReference>
<evidence type="ECO:0000256" key="1">
    <source>
        <dbReference type="ARBA" id="ARBA00022691"/>
    </source>
</evidence>
<dbReference type="SUPFAM" id="SSF102114">
    <property type="entry name" value="Radical SAM enzymes"/>
    <property type="match status" value="1"/>
</dbReference>
<keyword evidence="2" id="KW-0479">Metal-binding</keyword>